<gene>
    <name evidence="2" type="ORF">A5810_003243</name>
</gene>
<sequence>MAERQSKLFPNKKTRPRTNGMKDMEEFTKSLSITNNPIPKVDTVEKRSVDNNNLKNPNKSHKGKAGRKAEYKDPRMKKDLNTKISLSTKLRIQRLISRKFDNKSEGDVIDIALDYLVSSFDRDDRDSLYKTYKEDMEAMIPIIQEKNEKAKKQGKLTLDITDEINQQTLKKQKEKWVSSKFE</sequence>
<evidence type="ECO:0000313" key="3">
    <source>
        <dbReference type="Proteomes" id="UP000194885"/>
    </source>
</evidence>
<proteinExistence type="predicted"/>
<accession>A0A242AIH3</accession>
<name>A0A242AIH3_ENTFC</name>
<feature type="region of interest" description="Disordered" evidence="1">
    <location>
        <begin position="1"/>
        <end position="76"/>
    </location>
</feature>
<protein>
    <submittedName>
        <fullName evidence="2">Uncharacterized protein</fullName>
    </submittedName>
</protein>
<evidence type="ECO:0000313" key="2">
    <source>
        <dbReference type="EMBL" id="OTN80521.1"/>
    </source>
</evidence>
<organism evidence="2 3">
    <name type="scientific">Enterococcus faecium</name>
    <name type="common">Streptococcus faecium</name>
    <dbReference type="NCBI Taxonomy" id="1352"/>
    <lineage>
        <taxon>Bacteria</taxon>
        <taxon>Bacillati</taxon>
        <taxon>Bacillota</taxon>
        <taxon>Bacilli</taxon>
        <taxon>Lactobacillales</taxon>
        <taxon>Enterococcaceae</taxon>
        <taxon>Enterococcus</taxon>
    </lineage>
</organism>
<reference evidence="2 3" key="1">
    <citation type="submission" date="2017-05" db="EMBL/GenBank/DDBJ databases">
        <title>The Genome Sequence of Enterococcus faecium 7H8_DIV0219.</title>
        <authorList>
            <consortium name="The Broad Institute Genomics Platform"/>
            <consortium name="The Broad Institute Genomic Center for Infectious Diseases"/>
            <person name="Earl A."/>
            <person name="Manson A."/>
            <person name="Schwartman J."/>
            <person name="Gilmore M."/>
            <person name="Abouelleil A."/>
            <person name="Cao P."/>
            <person name="Chapman S."/>
            <person name="Cusick C."/>
            <person name="Shea T."/>
            <person name="Young S."/>
            <person name="Neafsey D."/>
            <person name="Nusbaum C."/>
            <person name="Birren B."/>
        </authorList>
    </citation>
    <scope>NUCLEOTIDE SEQUENCE [LARGE SCALE GENOMIC DNA]</scope>
    <source>
        <strain evidence="2 3">7H8_DIV0219</strain>
    </source>
</reference>
<dbReference type="EMBL" id="NGKW01000056">
    <property type="protein sequence ID" value="OTN80521.1"/>
    <property type="molecule type" value="Genomic_DNA"/>
</dbReference>
<feature type="compositionally biased region" description="Basic and acidic residues" evidence="1">
    <location>
        <begin position="67"/>
        <end position="76"/>
    </location>
</feature>
<comment type="caution">
    <text evidence="2">The sequence shown here is derived from an EMBL/GenBank/DDBJ whole genome shotgun (WGS) entry which is preliminary data.</text>
</comment>
<dbReference type="AlphaFoldDB" id="A0A242AIH3"/>
<dbReference type="Proteomes" id="UP000194885">
    <property type="component" value="Unassembled WGS sequence"/>
</dbReference>
<dbReference type="RefSeq" id="WP_086324092.1">
    <property type="nucleotide sequence ID" value="NZ_NGKW01000056.1"/>
</dbReference>
<evidence type="ECO:0000256" key="1">
    <source>
        <dbReference type="SAM" id="MobiDB-lite"/>
    </source>
</evidence>